<evidence type="ECO:0000313" key="3">
    <source>
        <dbReference type="Proteomes" id="UP001595477"/>
    </source>
</evidence>
<evidence type="ECO:0000256" key="1">
    <source>
        <dbReference type="SAM" id="Phobius"/>
    </source>
</evidence>
<feature type="transmembrane region" description="Helical" evidence="1">
    <location>
        <begin position="88"/>
        <end position="107"/>
    </location>
</feature>
<dbReference type="RefSeq" id="WP_123325198.1">
    <property type="nucleotide sequence ID" value="NZ_JBHRSX010000021.1"/>
</dbReference>
<feature type="transmembrane region" description="Helical" evidence="1">
    <location>
        <begin position="55"/>
        <end position="76"/>
    </location>
</feature>
<accession>A0ABV7JZU8</accession>
<proteinExistence type="predicted"/>
<reference evidence="3" key="1">
    <citation type="journal article" date="2019" name="Int. J. Syst. Evol. Microbiol.">
        <title>The Global Catalogue of Microorganisms (GCM) 10K type strain sequencing project: providing services to taxonomists for standard genome sequencing and annotation.</title>
        <authorList>
            <consortium name="The Broad Institute Genomics Platform"/>
            <consortium name="The Broad Institute Genome Sequencing Center for Infectious Disease"/>
            <person name="Wu L."/>
            <person name="Ma J."/>
        </authorList>
    </citation>
    <scope>NUCLEOTIDE SEQUENCE [LARGE SCALE GENOMIC DNA]</scope>
    <source>
        <strain evidence="3">KCTC 52449</strain>
    </source>
</reference>
<comment type="caution">
    <text evidence="2">The sequence shown here is derived from an EMBL/GenBank/DDBJ whole genome shotgun (WGS) entry which is preliminary data.</text>
</comment>
<keyword evidence="1" id="KW-1133">Transmembrane helix</keyword>
<gene>
    <name evidence="2" type="ORF">ACFOEW_10415</name>
</gene>
<keyword evidence="3" id="KW-1185">Reference proteome</keyword>
<evidence type="ECO:0000313" key="2">
    <source>
        <dbReference type="EMBL" id="MFC3202229.1"/>
    </source>
</evidence>
<organism evidence="2 3">
    <name type="scientific">Alteromonas oceani</name>
    <dbReference type="NCBI Taxonomy" id="2071609"/>
    <lineage>
        <taxon>Bacteria</taxon>
        <taxon>Pseudomonadati</taxon>
        <taxon>Pseudomonadota</taxon>
        <taxon>Gammaproteobacteria</taxon>
        <taxon>Alteromonadales</taxon>
        <taxon>Alteromonadaceae</taxon>
        <taxon>Alteromonas/Salinimonas group</taxon>
        <taxon>Alteromonas</taxon>
    </lineage>
</organism>
<feature type="transmembrane region" description="Helical" evidence="1">
    <location>
        <begin position="12"/>
        <end position="35"/>
    </location>
</feature>
<sequence length="112" mass="12559">MENIYSEDNESTISLVKAAFMLSFCAIFTGVSFYFNLSYILELERFSLTVQEKYVAAIMFSISLPLVLLIITQLWLEYRGLKNAIRSLFWGAVITLLGCVPIAFAALDGSLV</sequence>
<name>A0ABV7JZU8_9ALTE</name>
<protein>
    <recommendedName>
        <fullName evidence="4">MFS transporter</fullName>
    </recommendedName>
</protein>
<dbReference type="EMBL" id="JBHRSX010000021">
    <property type="protein sequence ID" value="MFC3202229.1"/>
    <property type="molecule type" value="Genomic_DNA"/>
</dbReference>
<keyword evidence="1" id="KW-0812">Transmembrane</keyword>
<keyword evidence="1" id="KW-0472">Membrane</keyword>
<evidence type="ECO:0008006" key="4">
    <source>
        <dbReference type="Google" id="ProtNLM"/>
    </source>
</evidence>
<dbReference type="Proteomes" id="UP001595477">
    <property type="component" value="Unassembled WGS sequence"/>
</dbReference>